<evidence type="ECO:0000313" key="4">
    <source>
        <dbReference type="Proteomes" id="UP000247810"/>
    </source>
</evidence>
<organism evidence="3 4">
    <name type="scientific">Aspergillus ellipticus CBS 707.79</name>
    <dbReference type="NCBI Taxonomy" id="1448320"/>
    <lineage>
        <taxon>Eukaryota</taxon>
        <taxon>Fungi</taxon>
        <taxon>Dikarya</taxon>
        <taxon>Ascomycota</taxon>
        <taxon>Pezizomycotina</taxon>
        <taxon>Eurotiomycetes</taxon>
        <taxon>Eurotiomycetidae</taxon>
        <taxon>Eurotiales</taxon>
        <taxon>Aspergillaceae</taxon>
        <taxon>Aspergillus</taxon>
        <taxon>Aspergillus subgen. Circumdati</taxon>
    </lineage>
</organism>
<keyword evidence="4" id="KW-1185">Reference proteome</keyword>
<dbReference type="InterPro" id="IPR016040">
    <property type="entry name" value="NAD(P)-bd_dom"/>
</dbReference>
<dbReference type="Proteomes" id="UP000247810">
    <property type="component" value="Unassembled WGS sequence"/>
</dbReference>
<dbReference type="AlphaFoldDB" id="A0A319DBC1"/>
<protein>
    <recommendedName>
        <fullName evidence="2">NAD(P)-binding domain-containing protein</fullName>
    </recommendedName>
</protein>
<sequence>MATQPTLAFFGATGGCINACLELSLKAGYHCTALARTPSKLEDMLRDHEVPEHIMARHLTIIKGNIMDVAAVQQTLFLDGRPVGLVFSGIGGKMQLGLKPTLDNPTICQDGTRTILTAARACQPPPRFVTLSTTGITQEEKRDLPVLMMPMYHWMLKVPHADKKVMEELIFAEMRKPVQERAIQDFMMIRPSLLTDGTGDGLHKIRTGTEAQPAVGYVIARYDVGRWLFGNVVEKAGQPDAPYWGQRVSITL</sequence>
<evidence type="ECO:0000256" key="1">
    <source>
        <dbReference type="ARBA" id="ARBA00038376"/>
    </source>
</evidence>
<proteinExistence type="inferred from homology"/>
<dbReference type="Pfam" id="PF13460">
    <property type="entry name" value="NAD_binding_10"/>
    <property type="match status" value="1"/>
</dbReference>
<dbReference type="PANTHER" id="PTHR15020">
    <property type="entry name" value="FLAVIN REDUCTASE-RELATED"/>
    <property type="match status" value="1"/>
</dbReference>
<comment type="similarity">
    <text evidence="1">Belongs to the avfA family.</text>
</comment>
<evidence type="ECO:0000313" key="3">
    <source>
        <dbReference type="EMBL" id="PYH94521.1"/>
    </source>
</evidence>
<dbReference type="Gene3D" id="3.40.50.720">
    <property type="entry name" value="NAD(P)-binding Rossmann-like Domain"/>
    <property type="match status" value="1"/>
</dbReference>
<dbReference type="PANTHER" id="PTHR15020:SF50">
    <property type="entry name" value="UPF0659 PROTEIN YMR090W"/>
    <property type="match status" value="1"/>
</dbReference>
<accession>A0A319DBC1</accession>
<dbReference type="EMBL" id="KZ825869">
    <property type="protein sequence ID" value="PYH94521.1"/>
    <property type="molecule type" value="Genomic_DNA"/>
</dbReference>
<dbReference type="VEuPathDB" id="FungiDB:BO71DRAFT_353148"/>
<reference evidence="3 4" key="1">
    <citation type="submission" date="2018-02" db="EMBL/GenBank/DDBJ databases">
        <title>The genomes of Aspergillus section Nigri reveals drivers in fungal speciation.</title>
        <authorList>
            <consortium name="DOE Joint Genome Institute"/>
            <person name="Vesth T.C."/>
            <person name="Nybo J."/>
            <person name="Theobald S."/>
            <person name="Brandl J."/>
            <person name="Frisvad J.C."/>
            <person name="Nielsen K.F."/>
            <person name="Lyhne E.K."/>
            <person name="Kogle M.E."/>
            <person name="Kuo A."/>
            <person name="Riley R."/>
            <person name="Clum A."/>
            <person name="Nolan M."/>
            <person name="Lipzen A."/>
            <person name="Salamov A."/>
            <person name="Henrissat B."/>
            <person name="Wiebenga A."/>
            <person name="De vries R.P."/>
            <person name="Grigoriev I.V."/>
            <person name="Mortensen U.H."/>
            <person name="Andersen M.R."/>
            <person name="Baker S.E."/>
        </authorList>
    </citation>
    <scope>NUCLEOTIDE SEQUENCE [LARGE SCALE GENOMIC DNA]</scope>
    <source>
        <strain evidence="3 4">CBS 707.79</strain>
    </source>
</reference>
<feature type="domain" description="NAD(P)-binding" evidence="2">
    <location>
        <begin position="11"/>
        <end position="228"/>
    </location>
</feature>
<name>A0A319DBC1_9EURO</name>
<dbReference type="InterPro" id="IPR036291">
    <property type="entry name" value="NAD(P)-bd_dom_sf"/>
</dbReference>
<dbReference type="SUPFAM" id="SSF51735">
    <property type="entry name" value="NAD(P)-binding Rossmann-fold domains"/>
    <property type="match status" value="1"/>
</dbReference>
<evidence type="ECO:0000259" key="2">
    <source>
        <dbReference type="Pfam" id="PF13460"/>
    </source>
</evidence>
<dbReference type="OrthoDB" id="63935at2759"/>
<gene>
    <name evidence="3" type="ORF">BO71DRAFT_353148</name>
</gene>